<dbReference type="AlphaFoldDB" id="A0AAW1WZ71"/>
<dbReference type="EMBL" id="JBEDUW010000005">
    <property type="protein sequence ID" value="KAK9929784.1"/>
    <property type="molecule type" value="Genomic_DNA"/>
</dbReference>
<accession>A0AAW1WZ71</accession>
<keyword evidence="2" id="KW-1185">Reference proteome</keyword>
<reference evidence="1 2" key="1">
    <citation type="journal article" date="2023" name="G3 (Bethesda)">
        <title>A chromosome-length genome assembly and annotation of blackberry (Rubus argutus, cv. 'Hillquist').</title>
        <authorList>
            <person name="Bruna T."/>
            <person name="Aryal R."/>
            <person name="Dudchenko O."/>
            <person name="Sargent D.J."/>
            <person name="Mead D."/>
            <person name="Buti M."/>
            <person name="Cavallini A."/>
            <person name="Hytonen T."/>
            <person name="Andres J."/>
            <person name="Pham M."/>
            <person name="Weisz D."/>
            <person name="Mascagni F."/>
            <person name="Usai G."/>
            <person name="Natali L."/>
            <person name="Bassil N."/>
            <person name="Fernandez G.E."/>
            <person name="Lomsadze A."/>
            <person name="Armour M."/>
            <person name="Olukolu B."/>
            <person name="Poorten T."/>
            <person name="Britton C."/>
            <person name="Davik J."/>
            <person name="Ashrafi H."/>
            <person name="Aiden E.L."/>
            <person name="Borodovsky M."/>
            <person name="Worthington M."/>
        </authorList>
    </citation>
    <scope>NUCLEOTIDE SEQUENCE [LARGE SCALE GENOMIC DNA]</scope>
    <source>
        <strain evidence="1">PI 553951</strain>
    </source>
</reference>
<organism evidence="1 2">
    <name type="scientific">Rubus argutus</name>
    <name type="common">Southern blackberry</name>
    <dbReference type="NCBI Taxonomy" id="59490"/>
    <lineage>
        <taxon>Eukaryota</taxon>
        <taxon>Viridiplantae</taxon>
        <taxon>Streptophyta</taxon>
        <taxon>Embryophyta</taxon>
        <taxon>Tracheophyta</taxon>
        <taxon>Spermatophyta</taxon>
        <taxon>Magnoliopsida</taxon>
        <taxon>eudicotyledons</taxon>
        <taxon>Gunneridae</taxon>
        <taxon>Pentapetalae</taxon>
        <taxon>rosids</taxon>
        <taxon>fabids</taxon>
        <taxon>Rosales</taxon>
        <taxon>Rosaceae</taxon>
        <taxon>Rosoideae</taxon>
        <taxon>Rosoideae incertae sedis</taxon>
        <taxon>Rubus</taxon>
    </lineage>
</organism>
<protein>
    <submittedName>
        <fullName evidence="1">Uncharacterized protein</fullName>
    </submittedName>
</protein>
<proteinExistence type="predicted"/>
<evidence type="ECO:0000313" key="2">
    <source>
        <dbReference type="Proteomes" id="UP001457282"/>
    </source>
</evidence>
<sequence length="227" mass="24914">MRAKSQPQEAVFQLEGLKPYRPLSPELRHCRQSPSLTSSSRACLCPRDQELHRAHHYQPRRSPTLLCPGLCLLCRCSLSLTTPPVAPTTGAPKKPPLPFTKIDLPSPIEPVLNFNHRTRVDDACLSLSPLSTPIVFPRDCPARAFSPQHSSPLFPDLLCPVRSICTASHQPHLSALLDASPHFTDPAMASLDVAASPISAGHHSRPHLKPCTHTVSSKFSAKRKKMN</sequence>
<gene>
    <name evidence="1" type="ORF">M0R45_026867</name>
</gene>
<evidence type="ECO:0000313" key="1">
    <source>
        <dbReference type="EMBL" id="KAK9929784.1"/>
    </source>
</evidence>
<dbReference type="Proteomes" id="UP001457282">
    <property type="component" value="Unassembled WGS sequence"/>
</dbReference>
<name>A0AAW1WZ71_RUBAR</name>
<comment type="caution">
    <text evidence="1">The sequence shown here is derived from an EMBL/GenBank/DDBJ whole genome shotgun (WGS) entry which is preliminary data.</text>
</comment>